<dbReference type="GO" id="GO:0008483">
    <property type="term" value="F:transaminase activity"/>
    <property type="evidence" value="ECO:0007669"/>
    <property type="project" value="UniProtKB-KW"/>
</dbReference>
<keyword evidence="2 5" id="KW-0032">Aminotransferase</keyword>
<accession>A0ABU9DNW8</accession>
<name>A0ABU9DNW8_9BACL</name>
<gene>
    <name evidence="5" type="ORF">WMW72_17820</name>
</gene>
<reference evidence="5 6" key="1">
    <citation type="submission" date="2024-04" db="EMBL/GenBank/DDBJ databases">
        <title>draft genome sequnece of Paenibacillus filicis.</title>
        <authorList>
            <person name="Kim D.-U."/>
        </authorList>
    </citation>
    <scope>NUCLEOTIDE SEQUENCE [LARGE SCALE GENOMIC DNA]</scope>
    <source>
        <strain evidence="5 6">KACC14197</strain>
    </source>
</reference>
<keyword evidence="6" id="KW-1185">Reference proteome</keyword>
<dbReference type="Proteomes" id="UP001469365">
    <property type="component" value="Unassembled WGS sequence"/>
</dbReference>
<evidence type="ECO:0000259" key="4">
    <source>
        <dbReference type="Pfam" id="PF00155"/>
    </source>
</evidence>
<dbReference type="PANTHER" id="PTHR42832">
    <property type="entry name" value="AMINO ACID AMINOTRANSFERASE"/>
    <property type="match status" value="1"/>
</dbReference>
<evidence type="ECO:0000313" key="6">
    <source>
        <dbReference type="Proteomes" id="UP001469365"/>
    </source>
</evidence>
<dbReference type="SUPFAM" id="SSF53383">
    <property type="entry name" value="PLP-dependent transferases"/>
    <property type="match status" value="1"/>
</dbReference>
<dbReference type="Gene3D" id="3.40.640.10">
    <property type="entry name" value="Type I PLP-dependent aspartate aminotransferase-like (Major domain)"/>
    <property type="match status" value="1"/>
</dbReference>
<dbReference type="EMBL" id="JBBPCC010000011">
    <property type="protein sequence ID" value="MEK8129768.1"/>
    <property type="molecule type" value="Genomic_DNA"/>
</dbReference>
<dbReference type="PANTHER" id="PTHR42832:SF3">
    <property type="entry name" value="L-GLUTAMINE--4-(METHYLSULFANYL)-2-OXOBUTANOATE AMINOTRANSFERASE"/>
    <property type="match status" value="1"/>
</dbReference>
<evidence type="ECO:0000256" key="2">
    <source>
        <dbReference type="ARBA" id="ARBA00022576"/>
    </source>
</evidence>
<sequence>MNPTSGRVVSAFPMQPADRLQGLPTQFFAKLVRKANEQIAAGHDVINLGQGNPDRPTPPHIVKALQGAAENPLYHKYPPFSGYPFLKQAVAQRYREDYGVELDPETEVAILFGGKTGLVEIAQCLLNPGDVCLVPDPGYPDYWSGVALAGARMAFMPLKESNDFLPDYGSLSPNDVDKAKLMFINYPNNPTGATASYAFYEETVRFAAQHGVVVASDFAYGAIGFEDHKPVSFLQVPGAKEVGIEFYTLSKSYNMAGWRVGFCLGNPEIVRMINLIQDHYYCSLFGGIQEAAATALTGPQDCVSELVGVYASRRDALYTELDRIGWQAKRSKGSFFTWLPVPTGYTSESFADRLLNEAKIVVAPGVGFGEHGEGYVRLGLLSSEDRLREAVRRVEALNLF</sequence>
<proteinExistence type="predicted"/>
<dbReference type="InterPro" id="IPR050881">
    <property type="entry name" value="LL-DAP_aminotransferase"/>
</dbReference>
<dbReference type="NCBIfam" id="NF005977">
    <property type="entry name" value="PRK08068.1"/>
    <property type="match status" value="1"/>
</dbReference>
<dbReference type="InterPro" id="IPR015422">
    <property type="entry name" value="PyrdxlP-dep_Trfase_small"/>
</dbReference>
<dbReference type="Gene3D" id="3.90.1150.10">
    <property type="entry name" value="Aspartate Aminotransferase, domain 1"/>
    <property type="match status" value="1"/>
</dbReference>
<dbReference type="InterPro" id="IPR015424">
    <property type="entry name" value="PyrdxlP-dep_Trfase"/>
</dbReference>
<dbReference type="InterPro" id="IPR004839">
    <property type="entry name" value="Aminotransferase_I/II_large"/>
</dbReference>
<evidence type="ECO:0000256" key="3">
    <source>
        <dbReference type="ARBA" id="ARBA00022679"/>
    </source>
</evidence>
<organism evidence="5 6">
    <name type="scientific">Paenibacillus filicis</name>
    <dbReference type="NCBI Taxonomy" id="669464"/>
    <lineage>
        <taxon>Bacteria</taxon>
        <taxon>Bacillati</taxon>
        <taxon>Bacillota</taxon>
        <taxon>Bacilli</taxon>
        <taxon>Bacillales</taxon>
        <taxon>Paenibacillaceae</taxon>
        <taxon>Paenibacillus</taxon>
    </lineage>
</organism>
<comment type="caution">
    <text evidence="5">The sequence shown here is derived from an EMBL/GenBank/DDBJ whole genome shotgun (WGS) entry which is preliminary data.</text>
</comment>
<dbReference type="InterPro" id="IPR015421">
    <property type="entry name" value="PyrdxlP-dep_Trfase_major"/>
</dbReference>
<dbReference type="CDD" id="cd00609">
    <property type="entry name" value="AAT_like"/>
    <property type="match status" value="1"/>
</dbReference>
<comment type="cofactor">
    <cofactor evidence="1">
        <name>pyridoxal 5'-phosphate</name>
        <dbReference type="ChEBI" id="CHEBI:597326"/>
    </cofactor>
</comment>
<evidence type="ECO:0000313" key="5">
    <source>
        <dbReference type="EMBL" id="MEK8129768.1"/>
    </source>
</evidence>
<protein>
    <submittedName>
        <fullName evidence="5">Pyridoxal phosphate-dependent aminotransferase</fullName>
    </submittedName>
</protein>
<keyword evidence="3" id="KW-0808">Transferase</keyword>
<evidence type="ECO:0000256" key="1">
    <source>
        <dbReference type="ARBA" id="ARBA00001933"/>
    </source>
</evidence>
<feature type="domain" description="Aminotransferase class I/classII large" evidence="4">
    <location>
        <begin position="44"/>
        <end position="394"/>
    </location>
</feature>
<dbReference type="RefSeq" id="WP_341416883.1">
    <property type="nucleotide sequence ID" value="NZ_JBBPCC010000011.1"/>
</dbReference>
<dbReference type="Pfam" id="PF00155">
    <property type="entry name" value="Aminotran_1_2"/>
    <property type="match status" value="1"/>
</dbReference>